<dbReference type="AlphaFoldDB" id="A0A9X2R4U8"/>
<protein>
    <recommendedName>
        <fullName evidence="1">DUF6883 domain-containing protein</fullName>
    </recommendedName>
</protein>
<dbReference type="Proteomes" id="UP001155034">
    <property type="component" value="Unassembled WGS sequence"/>
</dbReference>
<feature type="domain" description="DUF6883" evidence="1">
    <location>
        <begin position="3"/>
        <end position="55"/>
    </location>
</feature>
<evidence type="ECO:0000259" key="1">
    <source>
        <dbReference type="Pfam" id="PF21814"/>
    </source>
</evidence>
<accession>A0A9X2R4U8</accession>
<dbReference type="EMBL" id="JANTYZ010000001">
    <property type="protein sequence ID" value="MCS3863524.1"/>
    <property type="molecule type" value="Genomic_DNA"/>
</dbReference>
<comment type="caution">
    <text evidence="2">The sequence shown here is derived from an EMBL/GenBank/DDBJ whole genome shotgun (WGS) entry which is preliminary data.</text>
</comment>
<dbReference type="Pfam" id="PF21814">
    <property type="entry name" value="DUF6883"/>
    <property type="match status" value="1"/>
</dbReference>
<dbReference type="InterPro" id="IPR049250">
    <property type="entry name" value="DUF6883"/>
</dbReference>
<reference evidence="2" key="1">
    <citation type="submission" date="2022-08" db="EMBL/GenBank/DDBJ databases">
        <title>Genomic Encyclopedia of Type Strains, Phase V (KMG-V): Genome sequencing to study the core and pangenomes of soil and plant-associated prokaryotes.</title>
        <authorList>
            <person name="Whitman W."/>
        </authorList>
    </citation>
    <scope>NUCLEOTIDE SEQUENCE</scope>
    <source>
        <strain evidence="2">SP2016B</strain>
    </source>
</reference>
<name>A0A9X2R4U8_9BACT</name>
<proteinExistence type="predicted"/>
<sequence length="60" mass="7167">MPLPHRDRAHIDRRKLTEYLLNQNHPDAKGKSAFFRDRYGSSWERLRDDLFEHANTNCLG</sequence>
<evidence type="ECO:0000313" key="3">
    <source>
        <dbReference type="Proteomes" id="UP001155034"/>
    </source>
</evidence>
<gene>
    <name evidence="2" type="ORF">GGP82_000055</name>
</gene>
<dbReference type="RefSeq" id="WP_423824378.1">
    <property type="nucleotide sequence ID" value="NZ_JANTYZ010000001.1"/>
</dbReference>
<organism evidence="2 3">
    <name type="scientific">Salinibacter ruber</name>
    <dbReference type="NCBI Taxonomy" id="146919"/>
    <lineage>
        <taxon>Bacteria</taxon>
        <taxon>Pseudomonadati</taxon>
        <taxon>Rhodothermota</taxon>
        <taxon>Rhodothermia</taxon>
        <taxon>Rhodothermales</taxon>
        <taxon>Salinibacteraceae</taxon>
        <taxon>Salinibacter</taxon>
    </lineage>
</organism>
<evidence type="ECO:0000313" key="2">
    <source>
        <dbReference type="EMBL" id="MCS3863524.1"/>
    </source>
</evidence>